<reference evidence="6 7" key="2">
    <citation type="journal article" date="2019" name="Int. J. Syst. Evol. Microbiol.">
        <title>Description and complete genome sequence of Bradyrhizobium amphicarpaeae sp. nov., harbouring photosystem and nitrogen-fixation genes.</title>
        <authorList>
            <person name="Bromfield E.S.P."/>
            <person name="Cloutier S."/>
            <person name="Nguyen H.D.T."/>
        </authorList>
    </citation>
    <scope>NUCLEOTIDE SEQUENCE [LARGE SCALE GENOMIC DNA]</scope>
    <source>
        <strain evidence="6 7">39S1MB</strain>
    </source>
</reference>
<dbReference type="PANTHER" id="PTHR47506:SF1">
    <property type="entry name" value="HTH-TYPE TRANSCRIPTIONAL REGULATOR YJDC"/>
    <property type="match status" value="1"/>
</dbReference>
<dbReference type="Pfam" id="PF16925">
    <property type="entry name" value="TetR_C_13"/>
    <property type="match status" value="1"/>
</dbReference>
<dbReference type="PANTHER" id="PTHR47506">
    <property type="entry name" value="TRANSCRIPTIONAL REGULATORY PROTEIN"/>
    <property type="match status" value="1"/>
</dbReference>
<accession>A0A2U8PNW7</accession>
<protein>
    <submittedName>
        <fullName evidence="6">TetR/AcrR family transcriptional regulator</fullName>
    </submittedName>
</protein>
<keyword evidence="7" id="KW-1185">Reference proteome</keyword>
<evidence type="ECO:0000256" key="3">
    <source>
        <dbReference type="ARBA" id="ARBA00023163"/>
    </source>
</evidence>
<dbReference type="InterPro" id="IPR036271">
    <property type="entry name" value="Tet_transcr_reg_TetR-rel_C_sf"/>
</dbReference>
<evidence type="ECO:0000259" key="5">
    <source>
        <dbReference type="PROSITE" id="PS50977"/>
    </source>
</evidence>
<evidence type="ECO:0000313" key="7">
    <source>
        <dbReference type="Proteomes" id="UP000215884"/>
    </source>
</evidence>
<dbReference type="InterPro" id="IPR011075">
    <property type="entry name" value="TetR_C"/>
</dbReference>
<evidence type="ECO:0000313" key="6">
    <source>
        <dbReference type="EMBL" id="AWL99421.1"/>
    </source>
</evidence>
<dbReference type="InterPro" id="IPR009057">
    <property type="entry name" value="Homeodomain-like_sf"/>
</dbReference>
<evidence type="ECO:0000256" key="1">
    <source>
        <dbReference type="ARBA" id="ARBA00023015"/>
    </source>
</evidence>
<feature type="DNA-binding region" description="H-T-H motif" evidence="4">
    <location>
        <begin position="28"/>
        <end position="47"/>
    </location>
</feature>
<dbReference type="InterPro" id="IPR023772">
    <property type="entry name" value="DNA-bd_HTH_TetR-type_CS"/>
</dbReference>
<dbReference type="Pfam" id="PF00440">
    <property type="entry name" value="TetR_N"/>
    <property type="match status" value="1"/>
</dbReference>
<keyword evidence="2 4" id="KW-0238">DNA-binding</keyword>
<proteinExistence type="predicted"/>
<dbReference type="Gene3D" id="1.10.357.10">
    <property type="entry name" value="Tetracycline Repressor, domain 2"/>
    <property type="match status" value="1"/>
</dbReference>
<dbReference type="PRINTS" id="PR00455">
    <property type="entry name" value="HTHTETR"/>
</dbReference>
<keyword evidence="1" id="KW-0805">Transcription regulation</keyword>
<evidence type="ECO:0000256" key="2">
    <source>
        <dbReference type="ARBA" id="ARBA00023125"/>
    </source>
</evidence>
<dbReference type="AlphaFoldDB" id="A0A2U8PNW7"/>
<evidence type="ECO:0000256" key="4">
    <source>
        <dbReference type="PROSITE-ProRule" id="PRU00335"/>
    </source>
</evidence>
<dbReference type="EMBL" id="CP029426">
    <property type="protein sequence ID" value="AWL99421.1"/>
    <property type="molecule type" value="Genomic_DNA"/>
</dbReference>
<dbReference type="SUPFAM" id="SSF46689">
    <property type="entry name" value="Homeodomain-like"/>
    <property type="match status" value="1"/>
</dbReference>
<dbReference type="Gene3D" id="1.10.10.60">
    <property type="entry name" value="Homeodomain-like"/>
    <property type="match status" value="1"/>
</dbReference>
<dbReference type="InterPro" id="IPR001647">
    <property type="entry name" value="HTH_TetR"/>
</dbReference>
<name>A0A2U8PNW7_9BRAD</name>
<dbReference type="GO" id="GO:0003677">
    <property type="term" value="F:DNA binding"/>
    <property type="evidence" value="ECO:0007669"/>
    <property type="project" value="UniProtKB-UniRule"/>
</dbReference>
<gene>
    <name evidence="6" type="ORF">CIT40_04875</name>
</gene>
<reference evidence="6 7" key="1">
    <citation type="journal article" date="2017" name="Syst. Appl. Microbiol.">
        <title>Soybeans inoculated with root zone soils of Canadian native legumes harbour diverse and novel Bradyrhizobium spp. that possess agricultural potential.</title>
        <authorList>
            <person name="Bromfield E.S.P."/>
            <person name="Cloutier S."/>
            <person name="Tambong J.T."/>
            <person name="Tran Thi T.V."/>
        </authorList>
    </citation>
    <scope>NUCLEOTIDE SEQUENCE [LARGE SCALE GENOMIC DNA]</scope>
    <source>
        <strain evidence="6 7">39S1MB</strain>
    </source>
</reference>
<feature type="domain" description="HTH tetR-type" evidence="5">
    <location>
        <begin position="5"/>
        <end position="65"/>
    </location>
</feature>
<dbReference type="PROSITE" id="PS01081">
    <property type="entry name" value="HTH_TETR_1"/>
    <property type="match status" value="1"/>
</dbReference>
<dbReference type="OrthoDB" id="9795242at2"/>
<dbReference type="RefSeq" id="WP_094895133.1">
    <property type="nucleotide sequence ID" value="NZ_CP029426.2"/>
</dbReference>
<dbReference type="KEGG" id="brq:CIT40_04875"/>
<sequence length="199" mass="21575">MRPREFDHDEVLRIAFDQFWRKGVRGTSLSDIARDAGVQRGSLYNAFGSKEALFLQAYGRYAEDYLTTLQKALGTGSLRKRLTAFFDLTISNFRSGTPPRGCPTTRGLMELGAAEGEGLDEDARRAFASLVSRIVALVEDTFTAGAARGEFKGDAAAAALHIVTVTRGLAVLERAFGDEAQLRKIAAGTIDLVLGRKGD</sequence>
<dbReference type="PROSITE" id="PS50977">
    <property type="entry name" value="HTH_TETR_2"/>
    <property type="match status" value="1"/>
</dbReference>
<keyword evidence="3" id="KW-0804">Transcription</keyword>
<dbReference type="Proteomes" id="UP000215884">
    <property type="component" value="Chromosome"/>
</dbReference>
<organism evidence="6 7">
    <name type="scientific">Bradyrhizobium amphicarpaeae</name>
    <dbReference type="NCBI Taxonomy" id="1404768"/>
    <lineage>
        <taxon>Bacteria</taxon>
        <taxon>Pseudomonadati</taxon>
        <taxon>Pseudomonadota</taxon>
        <taxon>Alphaproteobacteria</taxon>
        <taxon>Hyphomicrobiales</taxon>
        <taxon>Nitrobacteraceae</taxon>
        <taxon>Bradyrhizobium</taxon>
    </lineage>
</organism>
<dbReference type="SUPFAM" id="SSF48498">
    <property type="entry name" value="Tetracyclin repressor-like, C-terminal domain"/>
    <property type="match status" value="1"/>
</dbReference>